<evidence type="ECO:0000313" key="3">
    <source>
        <dbReference type="Proteomes" id="UP000005207"/>
    </source>
</evidence>
<reference evidence="3" key="1">
    <citation type="submission" date="2012-01" db="EMBL/GenBank/DDBJ databases">
        <title>The Genome Sequence of Oreochromis niloticus (Nile Tilapia).</title>
        <authorList>
            <consortium name="Broad Institute Genome Assembly Team"/>
            <consortium name="Broad Institute Sequencing Platform"/>
            <person name="Di Palma F."/>
            <person name="Johnson J."/>
            <person name="Lander E.S."/>
            <person name="Lindblad-Toh K."/>
        </authorList>
    </citation>
    <scope>NUCLEOTIDE SEQUENCE [LARGE SCALE GENOMIC DNA]</scope>
</reference>
<dbReference type="Ensembl" id="ENSONIT00000070700.1">
    <property type="protein sequence ID" value="ENSONIP00000070635.1"/>
    <property type="gene ID" value="ENSONIG00000033928.1"/>
</dbReference>
<protein>
    <submittedName>
        <fullName evidence="2">Uncharacterized protein</fullName>
    </submittedName>
</protein>
<reference evidence="2" key="3">
    <citation type="submission" date="2025-09" db="UniProtKB">
        <authorList>
            <consortium name="Ensembl"/>
        </authorList>
    </citation>
    <scope>IDENTIFICATION</scope>
</reference>
<reference evidence="2" key="2">
    <citation type="submission" date="2025-08" db="UniProtKB">
        <authorList>
            <consortium name="Ensembl"/>
        </authorList>
    </citation>
    <scope>IDENTIFICATION</scope>
</reference>
<dbReference type="AlphaFoldDB" id="A0A669ECA1"/>
<accession>A0A669ECA1</accession>
<feature type="region of interest" description="Disordered" evidence="1">
    <location>
        <begin position="1"/>
        <end position="26"/>
    </location>
</feature>
<sequence>MANRRSDGPDPQGPQEGTVKAKDGDVHKDIVRGTKNAEYHNHIFEKVDVVFLCCKESATLQTFTVGYEVKAFSYFFSSDIP</sequence>
<organism evidence="2 3">
    <name type="scientific">Oreochromis niloticus</name>
    <name type="common">Nile tilapia</name>
    <name type="synonym">Tilapia nilotica</name>
    <dbReference type="NCBI Taxonomy" id="8128"/>
    <lineage>
        <taxon>Eukaryota</taxon>
        <taxon>Metazoa</taxon>
        <taxon>Chordata</taxon>
        <taxon>Craniata</taxon>
        <taxon>Vertebrata</taxon>
        <taxon>Euteleostomi</taxon>
        <taxon>Actinopterygii</taxon>
        <taxon>Neopterygii</taxon>
        <taxon>Teleostei</taxon>
        <taxon>Neoteleostei</taxon>
        <taxon>Acanthomorphata</taxon>
        <taxon>Ovalentaria</taxon>
        <taxon>Cichlomorphae</taxon>
        <taxon>Cichliformes</taxon>
        <taxon>Cichlidae</taxon>
        <taxon>African cichlids</taxon>
        <taxon>Pseudocrenilabrinae</taxon>
        <taxon>Oreochromini</taxon>
        <taxon>Oreochromis</taxon>
    </lineage>
</organism>
<dbReference type="Proteomes" id="UP000005207">
    <property type="component" value="Linkage group LG20"/>
</dbReference>
<name>A0A669ECA1_ORENI</name>
<keyword evidence="3" id="KW-1185">Reference proteome</keyword>
<dbReference type="InParanoid" id="A0A669ECA1"/>
<evidence type="ECO:0000313" key="2">
    <source>
        <dbReference type="Ensembl" id="ENSONIP00000070635.1"/>
    </source>
</evidence>
<proteinExistence type="predicted"/>
<evidence type="ECO:0000256" key="1">
    <source>
        <dbReference type="SAM" id="MobiDB-lite"/>
    </source>
</evidence>